<keyword evidence="5" id="KW-0560">Oxidoreductase</keyword>
<evidence type="ECO:0000256" key="12">
    <source>
        <dbReference type="NCBIfam" id="TIGR00036"/>
    </source>
</evidence>
<dbReference type="EC" id="1.17.1.8" evidence="9 12"/>
<dbReference type="InterPro" id="IPR000846">
    <property type="entry name" value="DapB_N"/>
</dbReference>
<dbReference type="RefSeq" id="WP_066237584.1">
    <property type="nucleotide sequence ID" value="NZ_LSGP01000006.1"/>
</dbReference>
<evidence type="ECO:0000313" key="16">
    <source>
        <dbReference type="Proteomes" id="UP000076268"/>
    </source>
</evidence>
<evidence type="ECO:0000256" key="1">
    <source>
        <dbReference type="ARBA" id="ARBA00006642"/>
    </source>
</evidence>
<evidence type="ECO:0000256" key="9">
    <source>
        <dbReference type="ARBA" id="ARBA00038983"/>
    </source>
</evidence>
<keyword evidence="16" id="KW-1185">Reference proteome</keyword>
<evidence type="ECO:0000259" key="14">
    <source>
        <dbReference type="Pfam" id="PF05173"/>
    </source>
</evidence>
<evidence type="ECO:0000256" key="8">
    <source>
        <dbReference type="ARBA" id="ARBA00037922"/>
    </source>
</evidence>
<feature type="domain" description="Dihydrodipicolinate reductase N-terminal" evidence="13">
    <location>
        <begin position="1"/>
        <end position="126"/>
    </location>
</feature>
<dbReference type="GO" id="GO:0019877">
    <property type="term" value="P:diaminopimelate biosynthetic process"/>
    <property type="evidence" value="ECO:0007669"/>
    <property type="project" value="UniProtKB-KW"/>
</dbReference>
<comment type="catalytic activity">
    <reaction evidence="11">
        <text>(S)-2,3,4,5-tetrahydrodipicolinate + NAD(+) + H2O = (2S,4S)-4-hydroxy-2,3,4,5-tetrahydrodipicolinate + NADH + H(+)</text>
        <dbReference type="Rhea" id="RHEA:35323"/>
        <dbReference type="ChEBI" id="CHEBI:15377"/>
        <dbReference type="ChEBI" id="CHEBI:15378"/>
        <dbReference type="ChEBI" id="CHEBI:16845"/>
        <dbReference type="ChEBI" id="CHEBI:57540"/>
        <dbReference type="ChEBI" id="CHEBI:57945"/>
        <dbReference type="ChEBI" id="CHEBI:67139"/>
        <dbReference type="EC" id="1.17.1.8"/>
    </reaction>
</comment>
<sequence>MKVALIGLGTTGKIVSEYLFNKNVLSMVLCRENSHNAGMDLGEVLHRPYMGITIETTANLEEKLNIYKPDILIDFSSPKFLRDHLSTLAKCKVNVVTAVSDYSQMDIKRIKVLARKGEIGVAIAPNITLGVNVLLKMAQIAAGLLSDYDFQVIDENHKNKKDSPSGTAEKIASAIKKVFEKSGEHNDLVPIHSIRAGDITGRHKVLVCGKYDQIEITHTAFSRTAYAEGAYRAACFIYGRKGVYEMKDVYGLMGNSYTGEQIPLSSNKKGTASVYA</sequence>
<evidence type="ECO:0000256" key="7">
    <source>
        <dbReference type="ARBA" id="ARBA00023154"/>
    </source>
</evidence>
<evidence type="ECO:0000256" key="6">
    <source>
        <dbReference type="ARBA" id="ARBA00023027"/>
    </source>
</evidence>
<accession>A0A154BVE9</accession>
<name>A0A154BVE9_ANASB</name>
<dbReference type="AlphaFoldDB" id="A0A154BVE9"/>
<dbReference type="GO" id="GO:0005829">
    <property type="term" value="C:cytosol"/>
    <property type="evidence" value="ECO:0007669"/>
    <property type="project" value="TreeGrafter"/>
</dbReference>
<dbReference type="STRING" id="1794912.AXX12_17140"/>
<dbReference type="InterPro" id="IPR023940">
    <property type="entry name" value="DHDPR_bac"/>
</dbReference>
<dbReference type="InterPro" id="IPR022663">
    <property type="entry name" value="DapB_C"/>
</dbReference>
<keyword evidence="6" id="KW-0520">NAD</keyword>
<evidence type="ECO:0000256" key="10">
    <source>
        <dbReference type="ARBA" id="ARBA00049080"/>
    </source>
</evidence>
<dbReference type="EMBL" id="LSGP01000006">
    <property type="protein sequence ID" value="KYZ77790.1"/>
    <property type="molecule type" value="Genomic_DNA"/>
</dbReference>
<dbReference type="PIRSF" id="PIRSF000161">
    <property type="entry name" value="DHPR"/>
    <property type="match status" value="1"/>
</dbReference>
<proteinExistence type="inferred from homology"/>
<organism evidence="15 16">
    <name type="scientific">Anaerosporomusa subterranea</name>
    <dbReference type="NCBI Taxonomy" id="1794912"/>
    <lineage>
        <taxon>Bacteria</taxon>
        <taxon>Bacillati</taxon>
        <taxon>Bacillota</taxon>
        <taxon>Negativicutes</taxon>
        <taxon>Acetonemataceae</taxon>
        <taxon>Anaerosporomusa</taxon>
    </lineage>
</organism>
<dbReference type="CDD" id="cd02274">
    <property type="entry name" value="DHDPR_N"/>
    <property type="match status" value="1"/>
</dbReference>
<dbReference type="Pfam" id="PF05173">
    <property type="entry name" value="DapB_C"/>
    <property type="match status" value="1"/>
</dbReference>
<feature type="domain" description="Dihydrodipicolinate reductase C-terminal" evidence="14">
    <location>
        <begin position="130"/>
        <end position="249"/>
    </location>
</feature>
<dbReference type="OrthoDB" id="9790352at2"/>
<comment type="similarity">
    <text evidence="1">Belongs to the DapB family.</text>
</comment>
<dbReference type="GO" id="GO:0008839">
    <property type="term" value="F:4-hydroxy-tetrahydrodipicolinate reductase"/>
    <property type="evidence" value="ECO:0007669"/>
    <property type="project" value="UniProtKB-UniRule"/>
</dbReference>
<dbReference type="PANTHER" id="PTHR20836:SF0">
    <property type="entry name" value="4-HYDROXY-TETRAHYDRODIPICOLINATE REDUCTASE 1, CHLOROPLASTIC-RELATED"/>
    <property type="match status" value="1"/>
</dbReference>
<evidence type="ECO:0000256" key="11">
    <source>
        <dbReference type="ARBA" id="ARBA00049396"/>
    </source>
</evidence>
<keyword evidence="7" id="KW-0457">Lysine biosynthesis</keyword>
<evidence type="ECO:0000259" key="13">
    <source>
        <dbReference type="Pfam" id="PF01113"/>
    </source>
</evidence>
<dbReference type="Gene3D" id="3.30.360.10">
    <property type="entry name" value="Dihydrodipicolinate Reductase, domain 2"/>
    <property type="match status" value="1"/>
</dbReference>
<reference evidence="15 16" key="1">
    <citation type="submission" date="2016-02" db="EMBL/GenBank/DDBJ databases">
        <title>Anaerosporomusa subterraneum gen. nov., sp. nov., a spore-forming obligate anaerobe isolated from saprolite.</title>
        <authorList>
            <person name="Choi J.K."/>
            <person name="Shah M."/>
            <person name="Yee N."/>
        </authorList>
    </citation>
    <scope>NUCLEOTIDE SEQUENCE [LARGE SCALE GENOMIC DNA]</scope>
    <source>
        <strain evidence="15 16">RU4</strain>
    </source>
</reference>
<keyword evidence="4" id="KW-0220">Diaminopimelate biosynthesis</keyword>
<keyword evidence="3" id="KW-0521">NADP</keyword>
<evidence type="ECO:0000256" key="4">
    <source>
        <dbReference type="ARBA" id="ARBA00022915"/>
    </source>
</evidence>
<gene>
    <name evidence="15" type="ORF">AXX12_17140</name>
</gene>
<dbReference type="NCBIfam" id="TIGR00036">
    <property type="entry name" value="dapB"/>
    <property type="match status" value="1"/>
</dbReference>
<evidence type="ECO:0000256" key="3">
    <source>
        <dbReference type="ARBA" id="ARBA00022857"/>
    </source>
</evidence>
<dbReference type="Gene3D" id="3.40.50.720">
    <property type="entry name" value="NAD(P)-binding Rossmann-like Domain"/>
    <property type="match status" value="1"/>
</dbReference>
<dbReference type="SUPFAM" id="SSF55347">
    <property type="entry name" value="Glyceraldehyde-3-phosphate dehydrogenase-like, C-terminal domain"/>
    <property type="match status" value="1"/>
</dbReference>
<comment type="caution">
    <text evidence="15">The sequence shown here is derived from an EMBL/GenBank/DDBJ whole genome shotgun (WGS) entry which is preliminary data.</text>
</comment>
<dbReference type="InterPro" id="IPR036291">
    <property type="entry name" value="NAD(P)-bd_dom_sf"/>
</dbReference>
<dbReference type="Pfam" id="PF01113">
    <property type="entry name" value="DapB_N"/>
    <property type="match status" value="1"/>
</dbReference>
<comment type="pathway">
    <text evidence="8">Amino-acid biosynthesis; L-lysine biosynthesis via DAP pathway; (S)-tetrahydrodipicolinate from L-aspartate: step 4/4.</text>
</comment>
<evidence type="ECO:0000313" key="15">
    <source>
        <dbReference type="EMBL" id="KYZ77790.1"/>
    </source>
</evidence>
<evidence type="ECO:0000256" key="2">
    <source>
        <dbReference type="ARBA" id="ARBA00022605"/>
    </source>
</evidence>
<dbReference type="SUPFAM" id="SSF51735">
    <property type="entry name" value="NAD(P)-binding Rossmann-fold domains"/>
    <property type="match status" value="1"/>
</dbReference>
<comment type="catalytic activity">
    <reaction evidence="10">
        <text>(S)-2,3,4,5-tetrahydrodipicolinate + NADP(+) + H2O = (2S,4S)-4-hydroxy-2,3,4,5-tetrahydrodipicolinate + NADPH + H(+)</text>
        <dbReference type="Rhea" id="RHEA:35331"/>
        <dbReference type="ChEBI" id="CHEBI:15377"/>
        <dbReference type="ChEBI" id="CHEBI:15378"/>
        <dbReference type="ChEBI" id="CHEBI:16845"/>
        <dbReference type="ChEBI" id="CHEBI:57783"/>
        <dbReference type="ChEBI" id="CHEBI:58349"/>
        <dbReference type="ChEBI" id="CHEBI:67139"/>
        <dbReference type="EC" id="1.17.1.8"/>
    </reaction>
</comment>
<keyword evidence="2" id="KW-0028">Amino-acid biosynthesis</keyword>
<evidence type="ECO:0000256" key="5">
    <source>
        <dbReference type="ARBA" id="ARBA00023002"/>
    </source>
</evidence>
<dbReference type="PANTHER" id="PTHR20836">
    <property type="entry name" value="DIHYDRODIPICOLINATE REDUCTASE"/>
    <property type="match status" value="1"/>
</dbReference>
<protein>
    <recommendedName>
        <fullName evidence="9 12">4-hydroxy-tetrahydrodipicolinate reductase</fullName>
        <ecNumber evidence="9 12">1.17.1.8</ecNumber>
    </recommendedName>
</protein>
<dbReference type="GO" id="GO:0009089">
    <property type="term" value="P:lysine biosynthetic process via diaminopimelate"/>
    <property type="evidence" value="ECO:0007669"/>
    <property type="project" value="UniProtKB-UniRule"/>
</dbReference>
<dbReference type="Proteomes" id="UP000076268">
    <property type="component" value="Unassembled WGS sequence"/>
</dbReference>